<accession>A0A0P7YHD5</accession>
<name>A0A0P7YHD5_SCLFO</name>
<evidence type="ECO:0000313" key="8">
    <source>
        <dbReference type="Proteomes" id="UP000694397"/>
    </source>
</evidence>
<dbReference type="PANTHER" id="PTHR21402:SF5">
    <property type="entry name" value="GAMETOCYTE SPECIFIC FACTOR 1"/>
    <property type="match status" value="1"/>
</dbReference>
<dbReference type="GeneID" id="108939064"/>
<organism evidence="5 7">
    <name type="scientific">Scleropages formosus</name>
    <name type="common">Asian bonytongue</name>
    <name type="synonym">Osteoglossum formosum</name>
    <dbReference type="NCBI Taxonomy" id="113540"/>
    <lineage>
        <taxon>Eukaryota</taxon>
        <taxon>Metazoa</taxon>
        <taxon>Chordata</taxon>
        <taxon>Craniata</taxon>
        <taxon>Vertebrata</taxon>
        <taxon>Euteleostomi</taxon>
        <taxon>Actinopterygii</taxon>
        <taxon>Neopterygii</taxon>
        <taxon>Teleostei</taxon>
        <taxon>Osteoglossocephala</taxon>
        <taxon>Osteoglossomorpha</taxon>
        <taxon>Osteoglossiformes</taxon>
        <taxon>Osteoglossidae</taxon>
        <taxon>Scleropages</taxon>
    </lineage>
</organism>
<feature type="domain" description="CHHC U11-48K-type" evidence="4">
    <location>
        <begin position="40"/>
        <end position="67"/>
    </location>
</feature>
<keyword evidence="8" id="KW-1185">Reference proteome</keyword>
<evidence type="ECO:0000313" key="5">
    <source>
        <dbReference type="EMBL" id="KPP66563.1"/>
    </source>
</evidence>
<dbReference type="STRING" id="113540.ENSSFOP00015033834"/>
<dbReference type="PROSITE" id="PS51800">
    <property type="entry name" value="ZF_CHHC_U11_48K"/>
    <property type="match status" value="2"/>
</dbReference>
<dbReference type="GO" id="GO:0008270">
    <property type="term" value="F:zinc ion binding"/>
    <property type="evidence" value="ECO:0007669"/>
    <property type="project" value="UniProtKB-KW"/>
</dbReference>
<dbReference type="Proteomes" id="UP000034805">
    <property type="component" value="Unassembled WGS sequence"/>
</dbReference>
<protein>
    <submittedName>
        <fullName evidence="6">Zgc:56699</fullName>
    </submittedName>
</protein>
<evidence type="ECO:0000313" key="7">
    <source>
        <dbReference type="Proteomes" id="UP000034805"/>
    </source>
</evidence>
<keyword evidence="3" id="KW-0862">Zinc</keyword>
<proteinExistence type="predicted"/>
<evidence type="ECO:0000313" key="6">
    <source>
        <dbReference type="Ensembl" id="ENSSFOP00015033834.1"/>
    </source>
</evidence>
<evidence type="ECO:0000259" key="4">
    <source>
        <dbReference type="PROSITE" id="PS51800"/>
    </source>
</evidence>
<dbReference type="Ensembl" id="ENSSFOT00015034212.2">
    <property type="protein sequence ID" value="ENSSFOP00015033834.1"/>
    <property type="gene ID" value="ENSSFOG00015021600.2"/>
</dbReference>
<evidence type="ECO:0000256" key="3">
    <source>
        <dbReference type="ARBA" id="ARBA00022833"/>
    </source>
</evidence>
<dbReference type="InterPro" id="IPR051591">
    <property type="entry name" value="UPF0224_FAM112_RNA_Proc"/>
</dbReference>
<dbReference type="InterPro" id="IPR036236">
    <property type="entry name" value="Znf_C2H2_sf"/>
</dbReference>
<sequence length="179" mass="20510">MSTYRPGFTRSFERCDVESLRPPVEESDENSEDDCDPDKLVQCPFDKNHKIRACRFPYHIIKCRKNHPKLANELRTCPFNARHLMPSHELSHHVANCTDRQKVKADIMCTTDQKKWNVPPSTGAYLSCTEDWDQEADTNVPPFIWGISTSVIQSSLESGTSNYLTSARRAPRTLPWNGL</sequence>
<reference evidence="5 7" key="1">
    <citation type="submission" date="2015-08" db="EMBL/GenBank/DDBJ databases">
        <title>The genome of the Asian arowana (Scleropages formosus).</title>
        <authorList>
            <person name="Tan M.H."/>
            <person name="Gan H.M."/>
            <person name="Croft L.J."/>
            <person name="Austin C.M."/>
        </authorList>
    </citation>
    <scope>NUCLEOTIDE SEQUENCE [LARGE SCALE GENOMIC DNA]</scope>
    <source>
        <strain evidence="5">Aro1</strain>
    </source>
</reference>
<dbReference type="PANTHER" id="PTHR21402">
    <property type="entry name" value="GAMETOCYTE SPECIFIC FACTOR 1-RELATED"/>
    <property type="match status" value="1"/>
</dbReference>
<dbReference type="KEGG" id="sfm:108939064"/>
<dbReference type="InterPro" id="IPR022776">
    <property type="entry name" value="TRM13/UPF0224_CHHC_Znf_dom"/>
</dbReference>
<dbReference type="GeneTree" id="ENSGT00940000164745"/>
<dbReference type="OrthoDB" id="10069248at2759"/>
<evidence type="ECO:0000256" key="2">
    <source>
        <dbReference type="ARBA" id="ARBA00022771"/>
    </source>
</evidence>
<dbReference type="Pfam" id="PF05253">
    <property type="entry name" value="zf-U11-48K"/>
    <property type="match status" value="2"/>
</dbReference>
<gene>
    <name evidence="6" type="primary">zgc:56699</name>
    <name evidence="5" type="ORF">Z043_114926</name>
</gene>
<dbReference type="CTD" id="121355"/>
<keyword evidence="1" id="KW-0479">Metal-binding</keyword>
<dbReference type="AlphaFoldDB" id="A0A0P7YHD5"/>
<reference evidence="6" key="3">
    <citation type="submission" date="2025-05" db="UniProtKB">
        <authorList>
            <consortium name="Ensembl"/>
        </authorList>
    </citation>
    <scope>IDENTIFICATION</scope>
</reference>
<evidence type="ECO:0000256" key="1">
    <source>
        <dbReference type="ARBA" id="ARBA00022723"/>
    </source>
</evidence>
<reference evidence="6 8" key="2">
    <citation type="submission" date="2019-04" db="EMBL/GenBank/DDBJ databases">
        <authorList>
            <consortium name="Wellcome Sanger Institute Data Sharing"/>
        </authorList>
    </citation>
    <scope>NUCLEOTIDE SEQUENCE [LARGE SCALE GENOMIC DNA]</scope>
</reference>
<dbReference type="SUPFAM" id="SSF57667">
    <property type="entry name" value="beta-beta-alpha zinc fingers"/>
    <property type="match status" value="1"/>
</dbReference>
<dbReference type="Proteomes" id="UP000694397">
    <property type="component" value="Chromosome 19"/>
</dbReference>
<keyword evidence="2" id="KW-0863">Zinc-finger</keyword>
<dbReference type="EMBL" id="JARO02005559">
    <property type="protein sequence ID" value="KPP66563.1"/>
    <property type="molecule type" value="Genomic_DNA"/>
</dbReference>
<feature type="domain" description="CHHC U11-48K-type" evidence="4">
    <location>
        <begin position="74"/>
        <end position="101"/>
    </location>
</feature>